<dbReference type="AlphaFoldDB" id="A0A9D4KSK7"/>
<reference evidence="7" key="1">
    <citation type="journal article" date="2019" name="bioRxiv">
        <title>The Genome of the Zebra Mussel, Dreissena polymorpha: A Resource for Invasive Species Research.</title>
        <authorList>
            <person name="McCartney M.A."/>
            <person name="Auch B."/>
            <person name="Kono T."/>
            <person name="Mallez S."/>
            <person name="Zhang Y."/>
            <person name="Obille A."/>
            <person name="Becker A."/>
            <person name="Abrahante J.E."/>
            <person name="Garbe J."/>
            <person name="Badalamenti J.P."/>
            <person name="Herman A."/>
            <person name="Mangelson H."/>
            <person name="Liachko I."/>
            <person name="Sullivan S."/>
            <person name="Sone E.D."/>
            <person name="Koren S."/>
            <person name="Silverstein K.A.T."/>
            <person name="Beckman K.B."/>
            <person name="Gohl D.M."/>
        </authorList>
    </citation>
    <scope>NUCLEOTIDE SEQUENCE</scope>
    <source>
        <strain evidence="7">Duluth1</strain>
        <tissue evidence="7">Whole animal</tissue>
    </source>
</reference>
<evidence type="ECO:0000256" key="2">
    <source>
        <dbReference type="ARBA" id="ARBA00022525"/>
    </source>
</evidence>
<keyword evidence="8" id="KW-1185">Reference proteome</keyword>
<dbReference type="Pfam" id="PF00386">
    <property type="entry name" value="C1q"/>
    <property type="match status" value="1"/>
</dbReference>
<accession>A0A9D4KSK7</accession>
<dbReference type="SUPFAM" id="SSF49842">
    <property type="entry name" value="TNF-like"/>
    <property type="match status" value="1"/>
</dbReference>
<sequence length="222" mass="25136">MALFIIVTVGLHLLFARGQHIAEFDLIKDLSEQAQPLHISTPIIEHLQKQIKDLQTTDQQQQKQIEELQQSRYDCEDDATENSTNLSGRRWGYVAFTAVRANTLSHIGLNQVIPFETVIYNRGRAYDNYHGLFIAPRAGIYLFSVTILHMPHGQSMHAGIMLSGRTIAKVHATGGVWDEGSQTVIVPVREGEKVWVQNQDYTNQHVYGDLYSSFSGVLLKRF</sequence>
<dbReference type="InterPro" id="IPR001073">
    <property type="entry name" value="C1q_dom"/>
</dbReference>
<organism evidence="7 8">
    <name type="scientific">Dreissena polymorpha</name>
    <name type="common">Zebra mussel</name>
    <name type="synonym">Mytilus polymorpha</name>
    <dbReference type="NCBI Taxonomy" id="45954"/>
    <lineage>
        <taxon>Eukaryota</taxon>
        <taxon>Metazoa</taxon>
        <taxon>Spiralia</taxon>
        <taxon>Lophotrochozoa</taxon>
        <taxon>Mollusca</taxon>
        <taxon>Bivalvia</taxon>
        <taxon>Autobranchia</taxon>
        <taxon>Heteroconchia</taxon>
        <taxon>Euheterodonta</taxon>
        <taxon>Imparidentia</taxon>
        <taxon>Neoheterodontei</taxon>
        <taxon>Myida</taxon>
        <taxon>Dreissenoidea</taxon>
        <taxon>Dreissenidae</taxon>
        <taxon>Dreissena</taxon>
    </lineage>
</organism>
<dbReference type="OrthoDB" id="10071402at2759"/>
<dbReference type="PANTHER" id="PTHR22923:SF116">
    <property type="entry name" value="C1Q DOMAIN-CONTAINING PROTEIN"/>
    <property type="match status" value="1"/>
</dbReference>
<comment type="caution">
    <text evidence="7">The sequence shown here is derived from an EMBL/GenBank/DDBJ whole genome shotgun (WGS) entry which is preliminary data.</text>
</comment>
<evidence type="ECO:0000313" key="8">
    <source>
        <dbReference type="Proteomes" id="UP000828390"/>
    </source>
</evidence>
<dbReference type="InterPro" id="IPR050822">
    <property type="entry name" value="Cerebellin_Synaptic_Org"/>
</dbReference>
<feature type="chain" id="PRO_5038758531" description="C1q domain-containing protein" evidence="5">
    <location>
        <begin position="19"/>
        <end position="222"/>
    </location>
</feature>
<evidence type="ECO:0000256" key="4">
    <source>
        <dbReference type="SAM" id="Coils"/>
    </source>
</evidence>
<dbReference type="GO" id="GO:0005576">
    <property type="term" value="C:extracellular region"/>
    <property type="evidence" value="ECO:0007669"/>
    <property type="project" value="UniProtKB-SubCell"/>
</dbReference>
<reference evidence="7" key="2">
    <citation type="submission" date="2020-11" db="EMBL/GenBank/DDBJ databases">
        <authorList>
            <person name="McCartney M.A."/>
            <person name="Auch B."/>
            <person name="Kono T."/>
            <person name="Mallez S."/>
            <person name="Becker A."/>
            <person name="Gohl D.M."/>
            <person name="Silverstein K.A.T."/>
            <person name="Koren S."/>
            <person name="Bechman K.B."/>
            <person name="Herman A."/>
            <person name="Abrahante J.E."/>
            <person name="Garbe J."/>
        </authorList>
    </citation>
    <scope>NUCLEOTIDE SEQUENCE</scope>
    <source>
        <strain evidence="7">Duluth1</strain>
        <tissue evidence="7">Whole animal</tissue>
    </source>
</reference>
<evidence type="ECO:0000256" key="1">
    <source>
        <dbReference type="ARBA" id="ARBA00004613"/>
    </source>
</evidence>
<comment type="subcellular location">
    <subcellularLocation>
        <location evidence="1">Secreted</location>
    </subcellularLocation>
</comment>
<dbReference type="Gene3D" id="2.60.120.40">
    <property type="match status" value="1"/>
</dbReference>
<feature type="domain" description="C1q" evidence="6">
    <location>
        <begin position="89"/>
        <end position="222"/>
    </location>
</feature>
<dbReference type="InterPro" id="IPR008983">
    <property type="entry name" value="Tumour_necrosis_fac-like_dom"/>
</dbReference>
<name>A0A9D4KSK7_DREPO</name>
<keyword evidence="2" id="KW-0964">Secreted</keyword>
<feature type="coiled-coil region" evidence="4">
    <location>
        <begin position="44"/>
        <end position="71"/>
    </location>
</feature>
<dbReference type="PRINTS" id="PR00007">
    <property type="entry name" value="COMPLEMNTC1Q"/>
</dbReference>
<evidence type="ECO:0000256" key="3">
    <source>
        <dbReference type="ARBA" id="ARBA00022729"/>
    </source>
</evidence>
<dbReference type="SMART" id="SM00110">
    <property type="entry name" value="C1Q"/>
    <property type="match status" value="1"/>
</dbReference>
<evidence type="ECO:0000256" key="5">
    <source>
        <dbReference type="SAM" id="SignalP"/>
    </source>
</evidence>
<protein>
    <recommendedName>
        <fullName evidence="6">C1q domain-containing protein</fullName>
    </recommendedName>
</protein>
<dbReference type="PANTHER" id="PTHR22923">
    <property type="entry name" value="CEREBELLIN-RELATED"/>
    <property type="match status" value="1"/>
</dbReference>
<evidence type="ECO:0000313" key="7">
    <source>
        <dbReference type="EMBL" id="KAH3845270.1"/>
    </source>
</evidence>
<evidence type="ECO:0000259" key="6">
    <source>
        <dbReference type="PROSITE" id="PS50871"/>
    </source>
</evidence>
<keyword evidence="3 5" id="KW-0732">Signal</keyword>
<gene>
    <name evidence="7" type="ORF">DPMN_087545</name>
</gene>
<dbReference type="EMBL" id="JAIWYP010000003">
    <property type="protein sequence ID" value="KAH3845270.1"/>
    <property type="molecule type" value="Genomic_DNA"/>
</dbReference>
<proteinExistence type="predicted"/>
<dbReference type="Proteomes" id="UP000828390">
    <property type="component" value="Unassembled WGS sequence"/>
</dbReference>
<keyword evidence="4" id="KW-0175">Coiled coil</keyword>
<feature type="signal peptide" evidence="5">
    <location>
        <begin position="1"/>
        <end position="18"/>
    </location>
</feature>
<dbReference type="PROSITE" id="PS50871">
    <property type="entry name" value="C1Q"/>
    <property type="match status" value="1"/>
</dbReference>